<reference evidence="2" key="1">
    <citation type="submission" date="2015-06" db="UniProtKB">
        <authorList>
            <consortium name="EnsemblPlants"/>
        </authorList>
    </citation>
    <scope>IDENTIFICATION</scope>
</reference>
<dbReference type="ExpressionAtlas" id="R7W5Y3">
    <property type="expression patterns" value="baseline"/>
</dbReference>
<accession>R7W5Y3</accession>
<name>R7W5Y3_AEGTA</name>
<organism evidence="2">
    <name type="scientific">Aegilops tauschii</name>
    <name type="common">Tausch's goatgrass</name>
    <name type="synonym">Aegilops squarrosa</name>
    <dbReference type="NCBI Taxonomy" id="37682"/>
    <lineage>
        <taxon>Eukaryota</taxon>
        <taxon>Viridiplantae</taxon>
        <taxon>Streptophyta</taxon>
        <taxon>Embryophyta</taxon>
        <taxon>Tracheophyta</taxon>
        <taxon>Spermatophyta</taxon>
        <taxon>Magnoliopsida</taxon>
        <taxon>Liliopsida</taxon>
        <taxon>Poales</taxon>
        <taxon>Poaceae</taxon>
        <taxon>BOP clade</taxon>
        <taxon>Pooideae</taxon>
        <taxon>Triticodae</taxon>
        <taxon>Triticeae</taxon>
        <taxon>Triticinae</taxon>
        <taxon>Aegilops</taxon>
    </lineage>
</organism>
<evidence type="ECO:0000259" key="1">
    <source>
        <dbReference type="Pfam" id="PF07762"/>
    </source>
</evidence>
<proteinExistence type="predicted"/>
<dbReference type="Pfam" id="PF07762">
    <property type="entry name" value="DUF1618"/>
    <property type="match status" value="1"/>
</dbReference>
<dbReference type="EnsemblPlants" id="EMT03046">
    <property type="protein sequence ID" value="EMT03046"/>
    <property type="gene ID" value="F775_03697"/>
</dbReference>
<dbReference type="InterPro" id="IPR011676">
    <property type="entry name" value="DUF1618"/>
</dbReference>
<evidence type="ECO:0000313" key="2">
    <source>
        <dbReference type="EnsemblPlants" id="EMT03046"/>
    </source>
</evidence>
<feature type="domain" description="DUF1618" evidence="1">
    <location>
        <begin position="239"/>
        <end position="306"/>
    </location>
</feature>
<protein>
    <recommendedName>
        <fullName evidence="1">DUF1618 domain-containing protein</fullName>
    </recommendedName>
</protein>
<dbReference type="AlphaFoldDB" id="R7W5Y3"/>
<dbReference type="PANTHER" id="PTHR33074:SF142">
    <property type="entry name" value="DUF1618 DOMAIN-CONTAINING PROTEIN"/>
    <property type="match status" value="1"/>
</dbReference>
<dbReference type="PANTHER" id="PTHR33074">
    <property type="entry name" value="EXPRESSED PROTEIN-RELATED"/>
    <property type="match status" value="1"/>
</dbReference>
<sequence length="376" mass="42675">MATGGAPEPEEETIVLPDWMVLDHRGRTHCHNGLDAARVAVNKDKTAAPLDMDGGLSCYVSFTLAAPQKGNSYLNLHLPEERPFTPDTPPAYAHVRATDKDLVLFDITNPSRPCYWDPRQICSSTQPAVLPPLCSLSLWILRLAEDRYIVADLNVYPKRKGNGMRAELCIFNSETGKWKIIRKIGPRQWRTVPRTLIDYFSGVLLCDFSTSTPDSSALRFVPFPGENNFSDECLELRGRKRQGRQQQQQTPQKITTWTLNSEFKWKLHHVIDLDSFWAQAGYRDLHIDQRLPQFPIISVDDPCVLCCLLTEEEFLRGNGWMIMIGKHARLRSCESVGVEAYGNGVPQLSTVFSKYLERPTASQKAKKKRKRKATDN</sequence>